<keyword evidence="11 13" id="KW-1015">Disulfide bond</keyword>
<dbReference type="SUPFAM" id="SSF48652">
    <property type="entry name" value="Tetraspanin"/>
    <property type="match status" value="1"/>
</dbReference>
<dbReference type="Pfam" id="PF00335">
    <property type="entry name" value="Tetraspanin"/>
    <property type="match status" value="1"/>
</dbReference>
<feature type="transmembrane region" description="Helical" evidence="14">
    <location>
        <begin position="216"/>
        <end position="237"/>
    </location>
</feature>
<keyword evidence="16" id="KW-1185">Reference proteome</keyword>
<dbReference type="HOGENOM" id="CLU_055524_0_0_1"/>
<evidence type="ECO:0000256" key="4">
    <source>
        <dbReference type="ARBA" id="ARBA00006840"/>
    </source>
</evidence>
<evidence type="ECO:0000256" key="1">
    <source>
        <dbReference type="ARBA" id="ARBA00004496"/>
    </source>
</evidence>
<dbReference type="GO" id="GO:0051604">
    <property type="term" value="P:protein maturation"/>
    <property type="evidence" value="ECO:0007669"/>
    <property type="project" value="UniProtKB-ARBA"/>
</dbReference>
<dbReference type="GO" id="GO:0019899">
    <property type="term" value="F:enzyme binding"/>
    <property type="evidence" value="ECO:0007669"/>
    <property type="project" value="UniProtKB-ARBA"/>
</dbReference>
<evidence type="ECO:0000256" key="6">
    <source>
        <dbReference type="ARBA" id="ARBA00022490"/>
    </source>
</evidence>
<name>A7RPD1_NEMVE</name>
<evidence type="ECO:0000256" key="5">
    <source>
        <dbReference type="ARBA" id="ARBA00022475"/>
    </source>
</evidence>
<evidence type="ECO:0000313" key="16">
    <source>
        <dbReference type="Proteomes" id="UP000001593"/>
    </source>
</evidence>
<dbReference type="InterPro" id="IPR008952">
    <property type="entry name" value="Tetraspanin_EC2_sf"/>
</dbReference>
<feature type="transmembrane region" description="Helical" evidence="14">
    <location>
        <begin position="51"/>
        <end position="72"/>
    </location>
</feature>
<evidence type="ECO:0000256" key="12">
    <source>
        <dbReference type="ARBA" id="ARBA00023180"/>
    </source>
</evidence>
<evidence type="ECO:0000256" key="9">
    <source>
        <dbReference type="ARBA" id="ARBA00022989"/>
    </source>
</evidence>
<dbReference type="InterPro" id="IPR018499">
    <property type="entry name" value="Tetraspanin/Peripherin"/>
</dbReference>
<keyword evidence="7 14" id="KW-0812">Transmembrane</keyword>
<dbReference type="eggNOG" id="KOG3882">
    <property type="taxonomic scope" value="Eukaryota"/>
</dbReference>
<keyword evidence="5" id="KW-1003">Cell membrane</keyword>
<evidence type="ECO:0000256" key="7">
    <source>
        <dbReference type="ARBA" id="ARBA00022692"/>
    </source>
</evidence>
<feature type="transmembrane region" description="Helical" evidence="14">
    <location>
        <begin position="84"/>
        <end position="104"/>
    </location>
</feature>
<dbReference type="KEGG" id="nve:5518800"/>
<keyword evidence="9 14" id="KW-1133">Transmembrane helix</keyword>
<evidence type="ECO:0000256" key="10">
    <source>
        <dbReference type="ARBA" id="ARBA00023136"/>
    </source>
</evidence>
<keyword evidence="12" id="KW-0325">Glycoprotein</keyword>
<dbReference type="OMA" id="YXAVINT"/>
<organism evidence="15 16">
    <name type="scientific">Nematostella vectensis</name>
    <name type="common">Starlet sea anemone</name>
    <dbReference type="NCBI Taxonomy" id="45351"/>
    <lineage>
        <taxon>Eukaryota</taxon>
        <taxon>Metazoa</taxon>
        <taxon>Cnidaria</taxon>
        <taxon>Anthozoa</taxon>
        <taxon>Hexacorallia</taxon>
        <taxon>Actiniaria</taxon>
        <taxon>Edwardsiidae</taxon>
        <taxon>Nematostella</taxon>
    </lineage>
</organism>
<comment type="similarity">
    <text evidence="4 14">Belongs to the tetraspanin (TM4SF) family.</text>
</comment>
<dbReference type="PANTHER" id="PTHR19282">
    <property type="entry name" value="TETRASPANIN"/>
    <property type="match status" value="1"/>
</dbReference>
<feature type="disulfide bond" evidence="13">
    <location>
        <begin position="142"/>
        <end position="158"/>
    </location>
</feature>
<sequence>MDLHCLSKYFIFTLNFIVWVVSIVFIGVGSWAHSEKDKYNTMGNLVASPSIILIAVGIFMFLVAFCGCIGALRENRVLLKIYMVVLAVLFTLEIIAGFLSFFFVEETRSKVSSAIKLFVVHYQDDLDLQNAIDGIQSNLKCCGGYSYHDWNHNKYFNCSAQAVEACGVPHSCCVEDQINTQCGFGVRREKSVLEASSVIYVRGCVDSLSDWMVENLHIIGGLAFGFAAIQLLSILGASNLIKDIEQAIAISDKLHADAHNDFVYT</sequence>
<feature type="transmembrane region" description="Helical" evidence="14">
    <location>
        <begin position="9"/>
        <end position="31"/>
    </location>
</feature>
<evidence type="ECO:0000256" key="3">
    <source>
        <dbReference type="ARBA" id="ARBA00004651"/>
    </source>
</evidence>
<evidence type="ECO:0000256" key="8">
    <source>
        <dbReference type="ARBA" id="ARBA00022949"/>
    </source>
</evidence>
<dbReference type="PRINTS" id="PR00259">
    <property type="entry name" value="TMFOUR"/>
</dbReference>
<evidence type="ECO:0000256" key="2">
    <source>
        <dbReference type="ARBA" id="ARBA00004536"/>
    </source>
</evidence>
<evidence type="ECO:0000256" key="13">
    <source>
        <dbReference type="PIRSR" id="PIRSR002419-1"/>
    </source>
</evidence>
<comment type="subcellular location">
    <subcellularLocation>
        <location evidence="2">Cell junction</location>
        <location evidence="2">Adherens junction</location>
    </subcellularLocation>
    <subcellularLocation>
        <location evidence="3">Cell membrane</location>
        <topology evidence="3">Multi-pass membrane protein</topology>
    </subcellularLocation>
    <subcellularLocation>
        <location evidence="1">Cytoplasm</location>
    </subcellularLocation>
    <subcellularLocation>
        <location evidence="14">Membrane</location>
        <topology evidence="14">Multi-pass membrane protein</topology>
    </subcellularLocation>
</comment>
<dbReference type="AlphaFoldDB" id="A7RPD1"/>
<dbReference type="PANTHER" id="PTHR19282:SF515">
    <property type="entry name" value="TETRASPANIN"/>
    <property type="match status" value="1"/>
</dbReference>
<keyword evidence="6" id="KW-0963">Cytoplasm</keyword>
<dbReference type="GO" id="GO:0072659">
    <property type="term" value="P:protein localization to plasma membrane"/>
    <property type="evidence" value="ECO:0007669"/>
    <property type="project" value="UniProtKB-ARBA"/>
</dbReference>
<dbReference type="GO" id="GO:0046930">
    <property type="term" value="C:pore complex"/>
    <property type="evidence" value="ECO:0007669"/>
    <property type="project" value="UniProtKB-ARBA"/>
</dbReference>
<dbReference type="FunFam" id="1.10.1450.10:FF:000007">
    <property type="entry name" value="Tetraspanin"/>
    <property type="match status" value="1"/>
</dbReference>
<dbReference type="Gene3D" id="1.10.1450.10">
    <property type="entry name" value="Tetraspanin"/>
    <property type="match status" value="1"/>
</dbReference>
<keyword evidence="10 14" id="KW-0472">Membrane</keyword>
<dbReference type="GO" id="GO:0005886">
    <property type="term" value="C:plasma membrane"/>
    <property type="evidence" value="ECO:0000318"/>
    <property type="project" value="GO_Central"/>
</dbReference>
<reference evidence="15 16" key="1">
    <citation type="journal article" date="2007" name="Science">
        <title>Sea anemone genome reveals ancestral eumetazoan gene repertoire and genomic organization.</title>
        <authorList>
            <person name="Putnam N.H."/>
            <person name="Srivastava M."/>
            <person name="Hellsten U."/>
            <person name="Dirks B."/>
            <person name="Chapman J."/>
            <person name="Salamov A."/>
            <person name="Terry A."/>
            <person name="Shapiro H."/>
            <person name="Lindquist E."/>
            <person name="Kapitonov V.V."/>
            <person name="Jurka J."/>
            <person name="Genikhovich G."/>
            <person name="Grigoriev I.V."/>
            <person name="Lucas S.M."/>
            <person name="Steele R.E."/>
            <person name="Finnerty J.R."/>
            <person name="Technau U."/>
            <person name="Martindale M.Q."/>
            <person name="Rokhsar D.S."/>
        </authorList>
    </citation>
    <scope>NUCLEOTIDE SEQUENCE [LARGE SCALE GENOMIC DNA]</scope>
    <source>
        <strain evidence="16">CH2 X CH6</strain>
    </source>
</reference>
<dbReference type="GO" id="GO:0005912">
    <property type="term" value="C:adherens junction"/>
    <property type="evidence" value="ECO:0007669"/>
    <property type="project" value="UniProtKB-SubCell"/>
</dbReference>
<dbReference type="Proteomes" id="UP000001593">
    <property type="component" value="Unassembled WGS sequence"/>
</dbReference>
<dbReference type="PhylomeDB" id="A7RPD1"/>
<keyword evidence="8" id="KW-0965">Cell junction</keyword>
<evidence type="ECO:0000313" key="15">
    <source>
        <dbReference type="EMBL" id="EDO46715.1"/>
    </source>
</evidence>
<dbReference type="EMBL" id="DS469525">
    <property type="protein sequence ID" value="EDO46715.1"/>
    <property type="molecule type" value="Genomic_DNA"/>
</dbReference>
<dbReference type="GO" id="GO:0005737">
    <property type="term" value="C:cytoplasm"/>
    <property type="evidence" value="ECO:0007669"/>
    <property type="project" value="UniProtKB-SubCell"/>
</dbReference>
<evidence type="ECO:0000256" key="14">
    <source>
        <dbReference type="RuleBase" id="RU361218"/>
    </source>
</evidence>
<proteinExistence type="inferred from homology"/>
<dbReference type="InterPro" id="IPR000301">
    <property type="entry name" value="Tetraspanin_animals"/>
</dbReference>
<dbReference type="PIRSF" id="PIRSF002419">
    <property type="entry name" value="Tetraspanin"/>
    <property type="match status" value="1"/>
</dbReference>
<evidence type="ECO:0000256" key="11">
    <source>
        <dbReference type="ARBA" id="ARBA00023157"/>
    </source>
</evidence>
<gene>
    <name evidence="15" type="ORF">NEMVEDRAFT_v1g200084</name>
</gene>
<accession>A7RPD1</accession>
<dbReference type="GO" id="GO:0065003">
    <property type="term" value="P:protein-containing complex assembly"/>
    <property type="evidence" value="ECO:0007669"/>
    <property type="project" value="UniProtKB-ARBA"/>
</dbReference>
<protein>
    <recommendedName>
        <fullName evidence="14">Tetraspanin</fullName>
    </recommendedName>
</protein>
<dbReference type="InParanoid" id="A7RPD1"/>